<keyword evidence="4 8" id="KW-0479">Metal-binding</keyword>
<sequence length="398" mass="44388">MSCDQTENDTTTDEAPVFDPHSPELTPDRAYELYSDLRATCPVAHGEKYGGYWALSRYDDVKAAATDHKRFSSTGGVYVPAVSEHRFPPIDFDPPEHAKFRKLIAPLTSSAAAKQMEPAIQATVNRLIDSFIDTGRAELVEQMSIPLPLDVITQLYGLHPEQANDIREYSLEFLEHASDPRGQAVVSRVCDYWMKVFDERRQNPGDDFISELLKINFDLDVSDEMLANMMFILTYAGHDSTALGLGNTLLYLAEHPEVHAHLLEDESRIPVAIDEILRFHAPLHWFPRIATEDVPIADGVVKAGERIMLLFGSANRDGEVFPDADEIVLDRTPNRHLSFGAGIHSCPGMPLAKAEIRIAVATMLRRLPGFHIDGEVERTSPLEGGGRHLGVRQLPVTW</sequence>
<evidence type="ECO:0000256" key="1">
    <source>
        <dbReference type="ARBA" id="ARBA00001971"/>
    </source>
</evidence>
<dbReference type="FunFam" id="1.10.630.10:FF:000018">
    <property type="entry name" value="Cytochrome P450 monooxygenase"/>
    <property type="match status" value="1"/>
</dbReference>
<evidence type="ECO:0000313" key="11">
    <source>
        <dbReference type="Proteomes" id="UP000005951"/>
    </source>
</evidence>
<dbReference type="PANTHER" id="PTHR46696">
    <property type="entry name" value="P450, PUTATIVE (EUROFUNG)-RELATED"/>
    <property type="match status" value="1"/>
</dbReference>
<evidence type="ECO:0000256" key="7">
    <source>
        <dbReference type="ARBA" id="ARBA00023033"/>
    </source>
</evidence>
<evidence type="ECO:0000256" key="9">
    <source>
        <dbReference type="SAM" id="MobiDB-lite"/>
    </source>
</evidence>
<dbReference type="GO" id="GO:0004497">
    <property type="term" value="F:monooxygenase activity"/>
    <property type="evidence" value="ECO:0007669"/>
    <property type="project" value="UniProtKB-KW"/>
</dbReference>
<dbReference type="PANTHER" id="PTHR46696:SF6">
    <property type="entry name" value="P450, PUTATIVE (EUROFUNG)-RELATED"/>
    <property type="match status" value="1"/>
</dbReference>
<dbReference type="GO" id="GO:0016705">
    <property type="term" value="F:oxidoreductase activity, acting on paired donors, with incorporation or reduction of molecular oxygen"/>
    <property type="evidence" value="ECO:0007669"/>
    <property type="project" value="InterPro"/>
</dbReference>
<dbReference type="InterPro" id="IPR002397">
    <property type="entry name" value="Cyt_P450_B"/>
</dbReference>
<dbReference type="InterPro" id="IPR036396">
    <property type="entry name" value="Cyt_P450_sf"/>
</dbReference>
<comment type="caution">
    <text evidence="10">The sequence shown here is derived from an EMBL/GenBank/DDBJ whole genome shotgun (WGS) entry which is preliminary data.</text>
</comment>
<dbReference type="GO" id="GO:0005506">
    <property type="term" value="F:iron ion binding"/>
    <property type="evidence" value="ECO:0007669"/>
    <property type="project" value="InterPro"/>
</dbReference>
<dbReference type="InterPro" id="IPR001128">
    <property type="entry name" value="Cyt_P450"/>
</dbReference>
<comment type="cofactor">
    <cofactor evidence="1">
        <name>heme</name>
        <dbReference type="ChEBI" id="CHEBI:30413"/>
    </cofactor>
</comment>
<dbReference type="RefSeq" id="WP_005259164.1">
    <property type="nucleotide sequence ID" value="NZ_AJYC02000064.1"/>
</dbReference>
<reference evidence="10 11" key="1">
    <citation type="journal article" date="2013" name="Genome Announc.">
        <title>Draft Genome Sequence of Rhodococcus opacus Strain M213 Shows a Diverse Catabolic Potential.</title>
        <authorList>
            <person name="Pathak A."/>
            <person name="Green S.J."/>
            <person name="Ogram A."/>
            <person name="Chauhan A."/>
        </authorList>
    </citation>
    <scope>NUCLEOTIDE SEQUENCE [LARGE SCALE GENOMIC DNA]</scope>
    <source>
        <strain evidence="10 11">M213</strain>
    </source>
</reference>
<dbReference type="PROSITE" id="PS00086">
    <property type="entry name" value="CYTOCHROME_P450"/>
    <property type="match status" value="1"/>
</dbReference>
<dbReference type="GO" id="GO:0020037">
    <property type="term" value="F:heme binding"/>
    <property type="evidence" value="ECO:0007669"/>
    <property type="project" value="InterPro"/>
</dbReference>
<evidence type="ECO:0000256" key="2">
    <source>
        <dbReference type="ARBA" id="ARBA00010617"/>
    </source>
</evidence>
<comment type="similarity">
    <text evidence="2 8">Belongs to the cytochrome P450 family.</text>
</comment>
<keyword evidence="3 8" id="KW-0349">Heme</keyword>
<dbReference type="AlphaFoldDB" id="K8XGV4"/>
<organism evidence="10 11">
    <name type="scientific">Rhodococcus opacus M213</name>
    <dbReference type="NCBI Taxonomy" id="1129896"/>
    <lineage>
        <taxon>Bacteria</taxon>
        <taxon>Bacillati</taxon>
        <taxon>Actinomycetota</taxon>
        <taxon>Actinomycetes</taxon>
        <taxon>Mycobacteriales</taxon>
        <taxon>Nocardiaceae</taxon>
        <taxon>Rhodococcus</taxon>
    </lineage>
</organism>
<feature type="compositionally biased region" description="Acidic residues" evidence="9">
    <location>
        <begin position="1"/>
        <end position="12"/>
    </location>
</feature>
<accession>K8XGV4</accession>
<evidence type="ECO:0000256" key="3">
    <source>
        <dbReference type="ARBA" id="ARBA00022617"/>
    </source>
</evidence>
<keyword evidence="6 8" id="KW-0408">Iron</keyword>
<evidence type="ECO:0000256" key="5">
    <source>
        <dbReference type="ARBA" id="ARBA00023002"/>
    </source>
</evidence>
<keyword evidence="5 8" id="KW-0560">Oxidoreductase</keyword>
<dbReference type="EMBL" id="AJYC02000064">
    <property type="protein sequence ID" value="EKT80833.1"/>
    <property type="molecule type" value="Genomic_DNA"/>
</dbReference>
<dbReference type="Pfam" id="PF00067">
    <property type="entry name" value="p450"/>
    <property type="match status" value="1"/>
</dbReference>
<name>K8XGV4_RHOOP</name>
<dbReference type="SUPFAM" id="SSF48264">
    <property type="entry name" value="Cytochrome P450"/>
    <property type="match status" value="1"/>
</dbReference>
<evidence type="ECO:0000313" key="10">
    <source>
        <dbReference type="EMBL" id="EKT80833.1"/>
    </source>
</evidence>
<dbReference type="PRINTS" id="PR00385">
    <property type="entry name" value="P450"/>
</dbReference>
<dbReference type="Proteomes" id="UP000005951">
    <property type="component" value="Unassembled WGS sequence"/>
</dbReference>
<protein>
    <submittedName>
        <fullName evidence="10">Cytochrome P450</fullName>
    </submittedName>
</protein>
<dbReference type="Gene3D" id="1.10.630.10">
    <property type="entry name" value="Cytochrome P450"/>
    <property type="match status" value="1"/>
</dbReference>
<feature type="region of interest" description="Disordered" evidence="9">
    <location>
        <begin position="1"/>
        <end position="24"/>
    </location>
</feature>
<gene>
    <name evidence="10" type="ORF">WSS_A20339</name>
</gene>
<keyword evidence="7 8" id="KW-0503">Monooxygenase</keyword>
<dbReference type="InterPro" id="IPR017972">
    <property type="entry name" value="Cyt_P450_CS"/>
</dbReference>
<evidence type="ECO:0000256" key="8">
    <source>
        <dbReference type="RuleBase" id="RU000461"/>
    </source>
</evidence>
<dbReference type="PRINTS" id="PR00359">
    <property type="entry name" value="BP450"/>
</dbReference>
<proteinExistence type="inferred from homology"/>
<evidence type="ECO:0000256" key="4">
    <source>
        <dbReference type="ARBA" id="ARBA00022723"/>
    </source>
</evidence>
<evidence type="ECO:0000256" key="6">
    <source>
        <dbReference type="ARBA" id="ARBA00023004"/>
    </source>
</evidence>